<reference evidence="2 3" key="2">
    <citation type="submission" date="2024-05" db="EMBL/GenBank/DDBJ databases">
        <authorList>
            <person name="Chen Y."/>
            <person name="Shah S."/>
            <person name="Dougan E. K."/>
            <person name="Thang M."/>
            <person name="Chan C."/>
        </authorList>
    </citation>
    <scope>NUCLEOTIDE SEQUENCE [LARGE SCALE GENOMIC DNA]</scope>
</reference>
<reference evidence="1" key="1">
    <citation type="submission" date="2022-10" db="EMBL/GenBank/DDBJ databases">
        <authorList>
            <person name="Chen Y."/>
            <person name="Dougan E. K."/>
            <person name="Chan C."/>
            <person name="Rhodes N."/>
            <person name="Thang M."/>
        </authorList>
    </citation>
    <scope>NUCLEOTIDE SEQUENCE</scope>
</reference>
<dbReference type="InterPro" id="IPR036412">
    <property type="entry name" value="HAD-like_sf"/>
</dbReference>
<dbReference type="EMBL" id="CAMXCT020001313">
    <property type="protein sequence ID" value="CAL1142286.1"/>
    <property type="molecule type" value="Genomic_DNA"/>
</dbReference>
<dbReference type="SUPFAM" id="SSF56784">
    <property type="entry name" value="HAD-like"/>
    <property type="match status" value="1"/>
</dbReference>
<proteinExistence type="predicted"/>
<dbReference type="EMBL" id="CAMXCT030001313">
    <property type="protein sequence ID" value="CAL4776223.1"/>
    <property type="molecule type" value="Genomic_DNA"/>
</dbReference>
<dbReference type="AlphaFoldDB" id="A0A9P1FUR8"/>
<keyword evidence="3" id="KW-1185">Reference proteome</keyword>
<dbReference type="Pfam" id="PF13242">
    <property type="entry name" value="Hydrolase_like"/>
    <property type="match status" value="1"/>
</dbReference>
<dbReference type="EMBL" id="CAMXCT010001313">
    <property type="protein sequence ID" value="CAI3988911.1"/>
    <property type="molecule type" value="Genomic_DNA"/>
</dbReference>
<gene>
    <name evidence="1" type="ORF">C1SCF055_LOCUS16026</name>
</gene>
<evidence type="ECO:0000313" key="3">
    <source>
        <dbReference type="Proteomes" id="UP001152797"/>
    </source>
</evidence>
<evidence type="ECO:0000313" key="2">
    <source>
        <dbReference type="EMBL" id="CAL4776223.1"/>
    </source>
</evidence>
<name>A0A9P1FUR8_9DINO</name>
<comment type="caution">
    <text evidence="1">The sequence shown here is derived from an EMBL/GenBank/DDBJ whole genome shotgun (WGS) entry which is preliminary data.</text>
</comment>
<dbReference type="InterPro" id="IPR023214">
    <property type="entry name" value="HAD_sf"/>
</dbReference>
<accession>A0A9P1FUR8</accession>
<sequence length="257" mass="27587">MDKKLVILSNSSKRSAWALKELSKFGLDATAFLGAITSGEEAWKALESDWPGKSCIWLAKADGSGVTDYLEGTGVKLASDVKEADFVLNSGTNTIRTSSRTEHVDCESTGDLEPYRDLFQHAIARGLPMLCANPDFRSPAKPGAKETFQPGHVARLYEELGGVVTYYGKPCAAHFEAARRLLGADAVAHVGDSFFHDVCGAAAAEIPVVFVAGGIDHQELGIQPGELPTTSALQKLVEQHQVMPSHVVHVVPLAMWT</sequence>
<dbReference type="OrthoDB" id="426235at2759"/>
<dbReference type="Proteomes" id="UP001152797">
    <property type="component" value="Unassembled WGS sequence"/>
</dbReference>
<dbReference type="Gene3D" id="3.40.50.1000">
    <property type="entry name" value="HAD superfamily/HAD-like"/>
    <property type="match status" value="2"/>
</dbReference>
<protein>
    <submittedName>
        <fullName evidence="1">Uncharacterized protein</fullName>
    </submittedName>
</protein>
<organism evidence="1">
    <name type="scientific">Cladocopium goreaui</name>
    <dbReference type="NCBI Taxonomy" id="2562237"/>
    <lineage>
        <taxon>Eukaryota</taxon>
        <taxon>Sar</taxon>
        <taxon>Alveolata</taxon>
        <taxon>Dinophyceae</taxon>
        <taxon>Suessiales</taxon>
        <taxon>Symbiodiniaceae</taxon>
        <taxon>Cladocopium</taxon>
    </lineage>
</organism>
<evidence type="ECO:0000313" key="1">
    <source>
        <dbReference type="EMBL" id="CAI3988911.1"/>
    </source>
</evidence>